<dbReference type="Proteomes" id="UP000053424">
    <property type="component" value="Unassembled WGS sequence"/>
</dbReference>
<dbReference type="HOGENOM" id="CLU_2794217_0_0_1"/>
<accession>A0A0C3CTT3</accession>
<sequence length="68" mass="7907">MTTFLIWDRYGFKRTRPTAPLRIVSFNPEPLFTGLPRCHKSQKRTLHHVLLNHGIHSTRSPGSVQAWL</sequence>
<gene>
    <name evidence="1" type="ORF">M413DRAFT_439186</name>
</gene>
<dbReference type="EMBL" id="KN831769">
    <property type="protein sequence ID" value="KIM47519.1"/>
    <property type="molecule type" value="Genomic_DNA"/>
</dbReference>
<evidence type="ECO:0000313" key="1">
    <source>
        <dbReference type="EMBL" id="KIM47519.1"/>
    </source>
</evidence>
<dbReference type="AlphaFoldDB" id="A0A0C3CTT3"/>
<protein>
    <submittedName>
        <fullName evidence="1">Uncharacterized protein</fullName>
    </submittedName>
</protein>
<reference evidence="2" key="2">
    <citation type="submission" date="2015-01" db="EMBL/GenBank/DDBJ databases">
        <title>Evolutionary Origins and Diversification of the Mycorrhizal Mutualists.</title>
        <authorList>
            <consortium name="DOE Joint Genome Institute"/>
            <consortium name="Mycorrhizal Genomics Consortium"/>
            <person name="Kohler A."/>
            <person name="Kuo A."/>
            <person name="Nagy L.G."/>
            <person name="Floudas D."/>
            <person name="Copeland A."/>
            <person name="Barry K.W."/>
            <person name="Cichocki N."/>
            <person name="Veneault-Fourrey C."/>
            <person name="LaButti K."/>
            <person name="Lindquist E.A."/>
            <person name="Lipzen A."/>
            <person name="Lundell T."/>
            <person name="Morin E."/>
            <person name="Murat C."/>
            <person name="Riley R."/>
            <person name="Ohm R."/>
            <person name="Sun H."/>
            <person name="Tunlid A."/>
            <person name="Henrissat B."/>
            <person name="Grigoriev I.V."/>
            <person name="Hibbett D.S."/>
            <person name="Martin F."/>
        </authorList>
    </citation>
    <scope>NUCLEOTIDE SEQUENCE [LARGE SCALE GENOMIC DNA]</scope>
    <source>
        <strain evidence="2">h7</strain>
    </source>
</reference>
<keyword evidence="2" id="KW-1185">Reference proteome</keyword>
<reference evidence="1 2" key="1">
    <citation type="submission" date="2014-04" db="EMBL/GenBank/DDBJ databases">
        <authorList>
            <consortium name="DOE Joint Genome Institute"/>
            <person name="Kuo A."/>
            <person name="Gay G."/>
            <person name="Dore J."/>
            <person name="Kohler A."/>
            <person name="Nagy L.G."/>
            <person name="Floudas D."/>
            <person name="Copeland A."/>
            <person name="Barry K.W."/>
            <person name="Cichocki N."/>
            <person name="Veneault-Fourrey C."/>
            <person name="LaButti K."/>
            <person name="Lindquist E.A."/>
            <person name="Lipzen A."/>
            <person name="Lundell T."/>
            <person name="Morin E."/>
            <person name="Murat C."/>
            <person name="Sun H."/>
            <person name="Tunlid A."/>
            <person name="Henrissat B."/>
            <person name="Grigoriev I.V."/>
            <person name="Hibbett D.S."/>
            <person name="Martin F."/>
            <person name="Nordberg H.P."/>
            <person name="Cantor M.N."/>
            <person name="Hua S.X."/>
        </authorList>
    </citation>
    <scope>NUCLEOTIDE SEQUENCE [LARGE SCALE GENOMIC DNA]</scope>
    <source>
        <strain evidence="2">h7</strain>
    </source>
</reference>
<organism evidence="1 2">
    <name type="scientific">Hebeloma cylindrosporum</name>
    <dbReference type="NCBI Taxonomy" id="76867"/>
    <lineage>
        <taxon>Eukaryota</taxon>
        <taxon>Fungi</taxon>
        <taxon>Dikarya</taxon>
        <taxon>Basidiomycota</taxon>
        <taxon>Agaricomycotina</taxon>
        <taxon>Agaricomycetes</taxon>
        <taxon>Agaricomycetidae</taxon>
        <taxon>Agaricales</taxon>
        <taxon>Agaricineae</taxon>
        <taxon>Hymenogastraceae</taxon>
        <taxon>Hebeloma</taxon>
    </lineage>
</organism>
<name>A0A0C3CTT3_HEBCY</name>
<evidence type="ECO:0000313" key="2">
    <source>
        <dbReference type="Proteomes" id="UP000053424"/>
    </source>
</evidence>
<proteinExistence type="predicted"/>